<accession>A0A1I7GXR1</accession>
<keyword evidence="4" id="KW-1185">Reference proteome</keyword>
<proteinExistence type="predicted"/>
<evidence type="ECO:0000313" key="3">
    <source>
        <dbReference type="EMBL" id="SFU53239.1"/>
    </source>
</evidence>
<dbReference type="PANTHER" id="PTHR45527:SF1">
    <property type="entry name" value="FATTY ACID SYNTHASE"/>
    <property type="match status" value="1"/>
</dbReference>
<dbReference type="Proteomes" id="UP000199391">
    <property type="component" value="Unassembled WGS sequence"/>
</dbReference>
<dbReference type="GO" id="GO:0044550">
    <property type="term" value="P:secondary metabolite biosynthetic process"/>
    <property type="evidence" value="ECO:0007669"/>
    <property type="project" value="TreeGrafter"/>
</dbReference>
<dbReference type="GO" id="GO:0043041">
    <property type="term" value="P:amino acid activation for nonribosomal peptide biosynthetic process"/>
    <property type="evidence" value="ECO:0007669"/>
    <property type="project" value="TreeGrafter"/>
</dbReference>
<gene>
    <name evidence="3" type="ORF">SAMN05216552_1004184</name>
</gene>
<dbReference type="GO" id="GO:0005737">
    <property type="term" value="C:cytoplasm"/>
    <property type="evidence" value="ECO:0007669"/>
    <property type="project" value="TreeGrafter"/>
</dbReference>
<feature type="region of interest" description="Disordered" evidence="1">
    <location>
        <begin position="24"/>
        <end position="47"/>
    </location>
</feature>
<dbReference type="Pfam" id="PF00501">
    <property type="entry name" value="AMP-binding"/>
    <property type="match status" value="1"/>
</dbReference>
<dbReference type="InterPro" id="IPR000873">
    <property type="entry name" value="AMP-dep_synth/lig_dom"/>
</dbReference>
<dbReference type="SUPFAM" id="SSF56801">
    <property type="entry name" value="Acetyl-CoA synthetase-like"/>
    <property type="match status" value="1"/>
</dbReference>
<evidence type="ECO:0000313" key="4">
    <source>
        <dbReference type="Proteomes" id="UP000199391"/>
    </source>
</evidence>
<dbReference type="GO" id="GO:0031177">
    <property type="term" value="F:phosphopantetheine binding"/>
    <property type="evidence" value="ECO:0007669"/>
    <property type="project" value="TreeGrafter"/>
</dbReference>
<dbReference type="Gene3D" id="3.40.50.980">
    <property type="match status" value="2"/>
</dbReference>
<name>A0A1I7GXR1_9BURK</name>
<protein>
    <submittedName>
        <fullName evidence="3">AMP-binding enzyme</fullName>
    </submittedName>
</protein>
<dbReference type="EMBL" id="FPBO01000004">
    <property type="protein sequence ID" value="SFU53239.1"/>
    <property type="molecule type" value="Genomic_DNA"/>
</dbReference>
<organism evidence="3 4">
    <name type="scientific">Pseudoduganella namucuonensis</name>
    <dbReference type="NCBI Taxonomy" id="1035707"/>
    <lineage>
        <taxon>Bacteria</taxon>
        <taxon>Pseudomonadati</taxon>
        <taxon>Pseudomonadota</taxon>
        <taxon>Betaproteobacteria</taxon>
        <taxon>Burkholderiales</taxon>
        <taxon>Oxalobacteraceae</taxon>
        <taxon>Telluria group</taxon>
        <taxon>Pseudoduganella</taxon>
    </lineage>
</organism>
<evidence type="ECO:0000256" key="1">
    <source>
        <dbReference type="SAM" id="MobiDB-lite"/>
    </source>
</evidence>
<sequence length="325" mass="34516">MAGATLYRIPVDGMSHAFVDTIRNGPAGDEYPPEDIGGETGAAGDDPGSALQRRFEMLAQTNPGALAVRGPWSQLTYGELDAQADGLAMMLQQHGAGPGRVCALNLAPSIALVRVVLAVLKSGAASLLLDPGQSPERRHATLRERGATLLLTGQPRDLELGVRGSVLFCPEDDAALPYGWPLEHPTRRLSPAYVEAGAPRPRSHGAVLDGLLAAQRLCALRQGDAVLMHVAAPPYAVPWDVLWPLSCGARLVIPTQRESSDGYGLGQLLRRERVAVMPVTPSLCALLERDPPHPGLDSMRALLLRRAAPADPAGPLHRTRKGNAQ</sequence>
<dbReference type="PANTHER" id="PTHR45527">
    <property type="entry name" value="NONRIBOSOMAL PEPTIDE SYNTHETASE"/>
    <property type="match status" value="1"/>
</dbReference>
<dbReference type="AlphaFoldDB" id="A0A1I7GXR1"/>
<dbReference type="STRING" id="1035707.SAMN05216552_1004184"/>
<evidence type="ECO:0000259" key="2">
    <source>
        <dbReference type="Pfam" id="PF00501"/>
    </source>
</evidence>
<reference evidence="4" key="1">
    <citation type="submission" date="2016-10" db="EMBL/GenBank/DDBJ databases">
        <authorList>
            <person name="Varghese N."/>
            <person name="Submissions S."/>
        </authorList>
    </citation>
    <scope>NUCLEOTIDE SEQUENCE [LARGE SCALE GENOMIC DNA]</scope>
    <source>
        <strain evidence="4">CGMCC 1.11014</strain>
    </source>
</reference>
<feature type="domain" description="AMP-dependent synthetase/ligase" evidence="2">
    <location>
        <begin position="56"/>
        <end position="155"/>
    </location>
</feature>